<dbReference type="GO" id="GO:0016020">
    <property type="term" value="C:membrane"/>
    <property type="evidence" value="ECO:0007669"/>
    <property type="project" value="UniProtKB-SubCell"/>
</dbReference>
<dbReference type="InterPro" id="IPR004090">
    <property type="entry name" value="Chemotax_Me-accpt_rcpt"/>
</dbReference>
<comment type="similarity">
    <text evidence="3">Belongs to the methyl-accepting chemotaxis (MCP) protein family.</text>
</comment>
<gene>
    <name evidence="8" type="ORF">CBP51_05290</name>
</gene>
<evidence type="ECO:0008006" key="10">
    <source>
        <dbReference type="Google" id="ProtNLM"/>
    </source>
</evidence>
<organism evidence="8 9">
    <name type="scientific">Cellvibrio mixtus</name>
    <dbReference type="NCBI Taxonomy" id="39650"/>
    <lineage>
        <taxon>Bacteria</taxon>
        <taxon>Pseudomonadati</taxon>
        <taxon>Pseudomonadota</taxon>
        <taxon>Gammaproteobacteria</taxon>
        <taxon>Cellvibrionales</taxon>
        <taxon>Cellvibrionaceae</taxon>
        <taxon>Cellvibrio</taxon>
    </lineage>
</organism>
<evidence type="ECO:0000256" key="5">
    <source>
        <dbReference type="SAM" id="Phobius"/>
    </source>
</evidence>
<sequence length="541" mass="59964">MSNIALGKLLYGLLVAVVTGLMLLAYQSFVSAGSVTIGSKLYADVIRSNDLVADVLPPPQYIVEAALLIRQMRTSAPVERDALIARFKQTREEFEAGQKRWSSENIPEQLRELIINKMAIPARAFYDEVQQHFMPALAKADDVAMDASQQKLDSFYQQNRSAVEELIGFAADHKVQLEKESKEKLQRYYAYFLATVVIILLVVGFLTLGVIREVRQRIGVILCSVREAANGNLAVSLSAHSNDEFEKLSNTLNAMFLRFREIVEQLQESSELLSSAALQSAQISRSGVENLNRQSDMGQQLNSGMSQMSDAIDNVSRSSSETLDRVERMRDASSQSIENMKTYIHRVEQVAGRMDSAAQKVSQLDQLSNTIGRVLDVIRSIAEQTNLLALNAAIEAARAGEQGRGFAVVADEVRNLASKTGNSTTEIQQMIERLQSSTQEVVKEMYFSREEANAGVSDVQVVADLLRNLSSAVEEIYSMNADIASSAEEQRNVTHAFESNLRGMTALNDKSLNGMKDLRDATDNLSQLAERQRNIASSFRL</sequence>
<feature type="domain" description="HAMP" evidence="7">
    <location>
        <begin position="212"/>
        <end position="264"/>
    </location>
</feature>
<keyword evidence="5" id="KW-0472">Membrane</keyword>
<dbReference type="CDD" id="cd11386">
    <property type="entry name" value="MCP_signal"/>
    <property type="match status" value="1"/>
</dbReference>
<dbReference type="PROSITE" id="PS50111">
    <property type="entry name" value="CHEMOTAXIS_TRANSDUC_2"/>
    <property type="match status" value="1"/>
</dbReference>
<dbReference type="FunFam" id="1.10.287.950:FF:000001">
    <property type="entry name" value="Methyl-accepting chemotaxis sensory transducer"/>
    <property type="match status" value="1"/>
</dbReference>
<dbReference type="Pfam" id="PF00015">
    <property type="entry name" value="MCPsignal"/>
    <property type="match status" value="1"/>
</dbReference>
<dbReference type="SUPFAM" id="SSF58104">
    <property type="entry name" value="Methyl-accepting chemotaxis protein (MCP) signaling domain"/>
    <property type="match status" value="1"/>
</dbReference>
<dbReference type="PRINTS" id="PR00260">
    <property type="entry name" value="CHEMTRNSDUCR"/>
</dbReference>
<feature type="transmembrane region" description="Helical" evidence="5">
    <location>
        <begin position="188"/>
        <end position="211"/>
    </location>
</feature>
<reference evidence="9" key="1">
    <citation type="submission" date="2017-05" db="EMBL/GenBank/DDBJ databases">
        <authorList>
            <person name="Barney B.M."/>
        </authorList>
    </citation>
    <scope>NUCLEOTIDE SEQUENCE [LARGE SCALE GENOMIC DNA]</scope>
    <source>
        <strain evidence="9">PSBB022</strain>
    </source>
</reference>
<keyword evidence="5" id="KW-1133">Transmembrane helix</keyword>
<keyword evidence="9" id="KW-1185">Reference proteome</keyword>
<keyword evidence="2 4" id="KW-0807">Transducer</keyword>
<comment type="caution">
    <text evidence="8">The sequence shown here is derived from an EMBL/GenBank/DDBJ whole genome shotgun (WGS) entry which is preliminary data.</text>
</comment>
<proteinExistence type="inferred from homology"/>
<dbReference type="EMBL" id="NHNI01000001">
    <property type="protein sequence ID" value="OZY86443.1"/>
    <property type="molecule type" value="Genomic_DNA"/>
</dbReference>
<evidence type="ECO:0000313" key="9">
    <source>
        <dbReference type="Proteomes" id="UP000216101"/>
    </source>
</evidence>
<dbReference type="InterPro" id="IPR003660">
    <property type="entry name" value="HAMP_dom"/>
</dbReference>
<evidence type="ECO:0000256" key="2">
    <source>
        <dbReference type="ARBA" id="ARBA00023224"/>
    </source>
</evidence>
<accession>A0A266Q968</accession>
<dbReference type="InterPro" id="IPR004089">
    <property type="entry name" value="MCPsignal_dom"/>
</dbReference>
<dbReference type="GO" id="GO:0004888">
    <property type="term" value="F:transmembrane signaling receptor activity"/>
    <property type="evidence" value="ECO:0007669"/>
    <property type="project" value="InterPro"/>
</dbReference>
<dbReference type="GO" id="GO:0007165">
    <property type="term" value="P:signal transduction"/>
    <property type="evidence" value="ECO:0007669"/>
    <property type="project" value="UniProtKB-KW"/>
</dbReference>
<dbReference type="SMART" id="SM00283">
    <property type="entry name" value="MA"/>
    <property type="match status" value="1"/>
</dbReference>
<comment type="subcellular location">
    <subcellularLocation>
        <location evidence="1">Membrane</location>
    </subcellularLocation>
</comment>
<dbReference type="GO" id="GO:0006935">
    <property type="term" value="P:chemotaxis"/>
    <property type="evidence" value="ECO:0007669"/>
    <property type="project" value="InterPro"/>
</dbReference>
<evidence type="ECO:0000256" key="4">
    <source>
        <dbReference type="PROSITE-ProRule" id="PRU00284"/>
    </source>
</evidence>
<keyword evidence="5" id="KW-0812">Transmembrane</keyword>
<dbReference type="PANTHER" id="PTHR32089:SF112">
    <property type="entry name" value="LYSOZYME-LIKE PROTEIN-RELATED"/>
    <property type="match status" value="1"/>
</dbReference>
<evidence type="ECO:0000259" key="7">
    <source>
        <dbReference type="PROSITE" id="PS50885"/>
    </source>
</evidence>
<dbReference type="Proteomes" id="UP000216101">
    <property type="component" value="Unassembled WGS sequence"/>
</dbReference>
<evidence type="ECO:0000313" key="8">
    <source>
        <dbReference type="EMBL" id="OZY86443.1"/>
    </source>
</evidence>
<dbReference type="Gene3D" id="1.10.287.950">
    <property type="entry name" value="Methyl-accepting chemotaxis protein"/>
    <property type="match status" value="1"/>
</dbReference>
<dbReference type="RefSeq" id="WP_094984108.1">
    <property type="nucleotide sequence ID" value="NZ_NHNI01000001.1"/>
</dbReference>
<evidence type="ECO:0000256" key="3">
    <source>
        <dbReference type="ARBA" id="ARBA00029447"/>
    </source>
</evidence>
<dbReference type="PANTHER" id="PTHR32089">
    <property type="entry name" value="METHYL-ACCEPTING CHEMOTAXIS PROTEIN MCPB"/>
    <property type="match status" value="1"/>
</dbReference>
<evidence type="ECO:0000256" key="1">
    <source>
        <dbReference type="ARBA" id="ARBA00004370"/>
    </source>
</evidence>
<feature type="domain" description="Methyl-accepting transducer" evidence="6">
    <location>
        <begin position="269"/>
        <end position="505"/>
    </location>
</feature>
<evidence type="ECO:0000259" key="6">
    <source>
        <dbReference type="PROSITE" id="PS50111"/>
    </source>
</evidence>
<name>A0A266Q968_9GAMM</name>
<dbReference type="PROSITE" id="PS50885">
    <property type="entry name" value="HAMP"/>
    <property type="match status" value="1"/>
</dbReference>
<dbReference type="AlphaFoldDB" id="A0A266Q968"/>
<protein>
    <recommendedName>
        <fullName evidence="10">Methyl-accepting chemotaxis protein</fullName>
    </recommendedName>
</protein>